<proteinExistence type="predicted"/>
<evidence type="ECO:0000256" key="1">
    <source>
        <dbReference type="ARBA" id="ARBA00022664"/>
    </source>
</evidence>
<dbReference type="AlphaFoldDB" id="A0A2T9YYG8"/>
<dbReference type="GO" id="GO:0006397">
    <property type="term" value="P:mRNA processing"/>
    <property type="evidence" value="ECO:0007669"/>
    <property type="project" value="UniProtKB-KW"/>
</dbReference>
<feature type="compositionally biased region" description="Basic and acidic residues" evidence="2">
    <location>
        <begin position="153"/>
        <end position="195"/>
    </location>
</feature>
<dbReference type="SMART" id="SM00311">
    <property type="entry name" value="PWI"/>
    <property type="match status" value="1"/>
</dbReference>
<dbReference type="GO" id="GO:0048024">
    <property type="term" value="P:regulation of mRNA splicing, via spliceosome"/>
    <property type="evidence" value="ECO:0007669"/>
    <property type="project" value="TreeGrafter"/>
</dbReference>
<evidence type="ECO:0000256" key="2">
    <source>
        <dbReference type="SAM" id="MobiDB-lite"/>
    </source>
</evidence>
<dbReference type="GO" id="GO:0003723">
    <property type="term" value="F:RNA binding"/>
    <property type="evidence" value="ECO:0007669"/>
    <property type="project" value="TreeGrafter"/>
</dbReference>
<protein>
    <recommendedName>
        <fullName evidence="3">PWI domain-containing protein</fullName>
    </recommendedName>
</protein>
<feature type="compositionally biased region" description="Basic and acidic residues" evidence="2">
    <location>
        <begin position="323"/>
        <end position="332"/>
    </location>
</feature>
<dbReference type="PROSITE" id="PS51025">
    <property type="entry name" value="PWI"/>
    <property type="match status" value="1"/>
</dbReference>
<feature type="compositionally biased region" description="Basic and acidic residues" evidence="2">
    <location>
        <begin position="202"/>
        <end position="219"/>
    </location>
</feature>
<feature type="compositionally biased region" description="Polar residues" evidence="2">
    <location>
        <begin position="234"/>
        <end position="251"/>
    </location>
</feature>
<evidence type="ECO:0000313" key="4">
    <source>
        <dbReference type="EMBL" id="PVU97324.1"/>
    </source>
</evidence>
<reference evidence="4 5" key="1">
    <citation type="journal article" date="2018" name="MBio">
        <title>Comparative Genomics Reveals the Core Gene Toolbox for the Fungus-Insect Symbiosis.</title>
        <authorList>
            <person name="Wang Y."/>
            <person name="Stata M."/>
            <person name="Wang W."/>
            <person name="Stajich J.E."/>
            <person name="White M.M."/>
            <person name="Moncalvo J.M."/>
        </authorList>
    </citation>
    <scope>NUCLEOTIDE SEQUENCE [LARGE SCALE GENOMIC DNA]</scope>
    <source>
        <strain evidence="4 5">SWE-8-4</strain>
    </source>
</reference>
<dbReference type="EMBL" id="MBFR01000014">
    <property type="protein sequence ID" value="PVU97324.1"/>
    <property type="molecule type" value="Genomic_DNA"/>
</dbReference>
<dbReference type="InterPro" id="IPR002483">
    <property type="entry name" value="PWI_dom"/>
</dbReference>
<dbReference type="InterPro" id="IPR052225">
    <property type="entry name" value="Ser/Arg_repetitive_matrix"/>
</dbReference>
<dbReference type="Gene3D" id="1.20.1390.10">
    <property type="entry name" value="PWI domain"/>
    <property type="match status" value="1"/>
</dbReference>
<dbReference type="PANTHER" id="PTHR23148:SF0">
    <property type="entry name" value="SERINE_ARGININE REPETITIVE MATRIX PROTEIN 1"/>
    <property type="match status" value="1"/>
</dbReference>
<feature type="region of interest" description="Disordered" evidence="2">
    <location>
        <begin position="153"/>
        <end position="332"/>
    </location>
</feature>
<dbReference type="OrthoDB" id="163257at2759"/>
<dbReference type="GO" id="GO:0005681">
    <property type="term" value="C:spliceosomal complex"/>
    <property type="evidence" value="ECO:0007669"/>
    <property type="project" value="TreeGrafter"/>
</dbReference>
<evidence type="ECO:0000313" key="5">
    <source>
        <dbReference type="Proteomes" id="UP000245383"/>
    </source>
</evidence>
<dbReference type="STRING" id="133385.A0A2T9YYG8"/>
<keyword evidence="5" id="KW-1185">Reference proteome</keyword>
<feature type="compositionally biased region" description="Basic and acidic residues" evidence="2">
    <location>
        <begin position="260"/>
        <end position="270"/>
    </location>
</feature>
<feature type="compositionally biased region" description="Basic and acidic residues" evidence="2">
    <location>
        <begin position="297"/>
        <end position="316"/>
    </location>
</feature>
<dbReference type="PANTHER" id="PTHR23148">
    <property type="entry name" value="SERINE/ARGININE REGULATED NUCLEAR MATRIX PROTEIN"/>
    <property type="match status" value="1"/>
</dbReference>
<dbReference type="InterPro" id="IPR036483">
    <property type="entry name" value="PWI_dom_sf"/>
</dbReference>
<organism evidence="4 5">
    <name type="scientific">Smittium simulii</name>
    <dbReference type="NCBI Taxonomy" id="133385"/>
    <lineage>
        <taxon>Eukaryota</taxon>
        <taxon>Fungi</taxon>
        <taxon>Fungi incertae sedis</taxon>
        <taxon>Zoopagomycota</taxon>
        <taxon>Kickxellomycotina</taxon>
        <taxon>Harpellomycetes</taxon>
        <taxon>Harpellales</taxon>
        <taxon>Legeriomycetaceae</taxon>
        <taxon>Smittium</taxon>
    </lineage>
</organism>
<evidence type="ECO:0000259" key="3">
    <source>
        <dbReference type="PROSITE" id="PS51025"/>
    </source>
</evidence>
<gene>
    <name evidence="4" type="ORF">BB561_000647</name>
</gene>
<name>A0A2T9YYG8_9FUNG</name>
<feature type="domain" description="PWI" evidence="3">
    <location>
        <begin position="27"/>
        <end position="125"/>
    </location>
</feature>
<keyword evidence="1" id="KW-0507">mRNA processing</keyword>
<comment type="caution">
    <text evidence="4">The sequence shown here is derived from an EMBL/GenBank/DDBJ whole genome shotgun (WGS) entry which is preliminary data.</text>
</comment>
<sequence length="332" mass="38917">MSGGFFKGTSLEQDSRFGDPQKKLLNKIKFPESFKVQVDMKKVNLTVMKPWIAKKVFDTLGFDDEVVVEYVFSMLEEEPLDPRKMQINLTGFLEQNAPKFMETLWDTLIGAQSGLDGIPSEFIEAKKQELLKKQLESEQIMLKIREQKKKITMEKTNIRDKSLSPDSKSRSHRDLKYSSRNYHKDREVETYDSDRRRRPRHYSRDRSENSTHLKDKIRESGYSSSLRKKDNTSRDLSSSRNRNKYNDQSQRSRGHYRSKKTSESSERQPEYDVNMEESINSNSFKDKITQKSTSGCERSRSYEKHKDRDSDNDSDHNNSSLNKDIETKSNSD</sequence>
<dbReference type="SUPFAM" id="SSF101233">
    <property type="entry name" value="PWI domain"/>
    <property type="match status" value="1"/>
</dbReference>
<dbReference type="Pfam" id="PF01480">
    <property type="entry name" value="PWI"/>
    <property type="match status" value="1"/>
</dbReference>
<dbReference type="Proteomes" id="UP000245383">
    <property type="component" value="Unassembled WGS sequence"/>
</dbReference>
<accession>A0A2T9YYG8</accession>